<name>A0A4P9K6I9_9GAMM</name>
<dbReference type="GO" id="GO:0005886">
    <property type="term" value="C:plasma membrane"/>
    <property type="evidence" value="ECO:0007669"/>
    <property type="project" value="UniProtKB-SubCell"/>
</dbReference>
<dbReference type="KEGG" id="thig:FE785_08465"/>
<feature type="transmembrane region" description="Helical" evidence="7">
    <location>
        <begin position="124"/>
        <end position="145"/>
    </location>
</feature>
<feature type="transmembrane region" description="Helical" evidence="7">
    <location>
        <begin position="181"/>
        <end position="200"/>
    </location>
</feature>
<keyword evidence="3" id="KW-1003">Cell membrane</keyword>
<evidence type="ECO:0000256" key="2">
    <source>
        <dbReference type="ARBA" id="ARBA00008193"/>
    </source>
</evidence>
<evidence type="ECO:0000256" key="1">
    <source>
        <dbReference type="ARBA" id="ARBA00004651"/>
    </source>
</evidence>
<dbReference type="Proteomes" id="UP000304864">
    <property type="component" value="Chromosome"/>
</dbReference>
<dbReference type="PANTHER" id="PTHR30506">
    <property type="entry name" value="INNER MEMBRANE PROTEIN"/>
    <property type="match status" value="1"/>
</dbReference>
<feature type="domain" description="Glycine transporter" evidence="8">
    <location>
        <begin position="14"/>
        <end position="88"/>
    </location>
</feature>
<dbReference type="PANTHER" id="PTHR30506:SF3">
    <property type="entry name" value="UPF0126 INNER MEMBRANE PROTEIN YADS-RELATED"/>
    <property type="match status" value="1"/>
</dbReference>
<keyword evidence="10" id="KW-1185">Reference proteome</keyword>
<reference evidence="9 10" key="1">
    <citation type="submission" date="2019-05" db="EMBL/GenBank/DDBJ databases">
        <title>Thiomicrorhabdus sediminis sp. nov, a novel sulfur-oxidizing bacterium isolated from coastal sediment.</title>
        <authorList>
            <person name="Liu X."/>
        </authorList>
    </citation>
    <scope>NUCLEOTIDE SEQUENCE [LARGE SCALE GENOMIC DNA]</scope>
    <source>
        <strain evidence="9 10">G1</strain>
    </source>
</reference>
<evidence type="ECO:0000256" key="4">
    <source>
        <dbReference type="ARBA" id="ARBA00022692"/>
    </source>
</evidence>
<accession>A0A4P9K6I9</accession>
<feature type="transmembrane region" description="Helical" evidence="7">
    <location>
        <begin position="37"/>
        <end position="56"/>
    </location>
</feature>
<dbReference type="AlphaFoldDB" id="A0A4P9K6I9"/>
<dbReference type="RefSeq" id="WP_138565339.1">
    <property type="nucleotide sequence ID" value="NZ_CP040602.1"/>
</dbReference>
<evidence type="ECO:0000256" key="3">
    <source>
        <dbReference type="ARBA" id="ARBA00022475"/>
    </source>
</evidence>
<keyword evidence="4 7" id="KW-0812">Transmembrane</keyword>
<sequence length="212" mass="23181">MQLQPTPTLIENLYWITIVALVVSSASGVLQAGFRRFDLFGMIIIGITTGIGGGSVRDMLLGKQAFWIVNQEYFIVAVLSSVLMFIIARRWAVNPSFFLIPDAAGLAAYSIAGTLAALMFGAPWFVASFMGVLTGIMGGVLRDILCNEPPVVFQSSLYGTIAWVGSLLFIGLLYLDWDITWATLAAGLLMFCTRVVAMKYDIGLPKFRFKTE</sequence>
<feature type="transmembrane region" description="Helical" evidence="7">
    <location>
        <begin position="157"/>
        <end position="175"/>
    </location>
</feature>
<protein>
    <submittedName>
        <fullName evidence="9">Trimeric intracellular cation channel family protein</fullName>
    </submittedName>
</protein>
<feature type="transmembrane region" description="Helical" evidence="7">
    <location>
        <begin position="68"/>
        <end position="87"/>
    </location>
</feature>
<evidence type="ECO:0000313" key="10">
    <source>
        <dbReference type="Proteomes" id="UP000304864"/>
    </source>
</evidence>
<organism evidence="9 10">
    <name type="scientific">Thiomicrorhabdus sediminis</name>
    <dbReference type="NCBI Taxonomy" id="2580412"/>
    <lineage>
        <taxon>Bacteria</taxon>
        <taxon>Pseudomonadati</taxon>
        <taxon>Pseudomonadota</taxon>
        <taxon>Gammaproteobacteria</taxon>
        <taxon>Thiotrichales</taxon>
        <taxon>Piscirickettsiaceae</taxon>
        <taxon>Thiomicrorhabdus</taxon>
    </lineage>
</organism>
<proteinExistence type="inferred from homology"/>
<evidence type="ECO:0000259" key="8">
    <source>
        <dbReference type="Pfam" id="PF03458"/>
    </source>
</evidence>
<evidence type="ECO:0000256" key="6">
    <source>
        <dbReference type="ARBA" id="ARBA00023136"/>
    </source>
</evidence>
<evidence type="ECO:0000256" key="7">
    <source>
        <dbReference type="SAM" id="Phobius"/>
    </source>
</evidence>
<comment type="similarity">
    <text evidence="2">Belongs to the UPF0126 family.</text>
</comment>
<dbReference type="Pfam" id="PF03458">
    <property type="entry name" value="Gly_transporter"/>
    <property type="match status" value="2"/>
</dbReference>
<keyword evidence="6 7" id="KW-0472">Membrane</keyword>
<feature type="transmembrane region" description="Helical" evidence="7">
    <location>
        <begin position="12"/>
        <end position="30"/>
    </location>
</feature>
<evidence type="ECO:0000256" key="5">
    <source>
        <dbReference type="ARBA" id="ARBA00022989"/>
    </source>
</evidence>
<dbReference type="OrthoDB" id="9791874at2"/>
<feature type="domain" description="Glycine transporter" evidence="8">
    <location>
        <begin position="100"/>
        <end position="172"/>
    </location>
</feature>
<dbReference type="EMBL" id="CP040602">
    <property type="protein sequence ID" value="QCU90665.1"/>
    <property type="molecule type" value="Genomic_DNA"/>
</dbReference>
<comment type="subcellular location">
    <subcellularLocation>
        <location evidence="1">Cell membrane</location>
        <topology evidence="1">Multi-pass membrane protein</topology>
    </subcellularLocation>
</comment>
<keyword evidence="5 7" id="KW-1133">Transmembrane helix</keyword>
<evidence type="ECO:0000313" key="9">
    <source>
        <dbReference type="EMBL" id="QCU90665.1"/>
    </source>
</evidence>
<gene>
    <name evidence="9" type="ORF">FE785_08465</name>
</gene>
<dbReference type="InterPro" id="IPR005115">
    <property type="entry name" value="Gly_transporter"/>
</dbReference>